<sequence>MLLEVIVQTVEEAIEAERLGADRLELVSGIGEGGLTPSYGTIKQVLKSVSIPVQIMIRPHSYHFHYSSSDLDTMYEDVNNIISLGGTGIVFGALHKDNTINEEALKNIIQLSPDLDITFHRAFDEVSSQEAAYLILNQFKQNVRRILTSGGKANCEDGKNSLKRLVDLSVRLQGPKILPGSGLTSTNIEWIHKAVGAEQYHFGKSLRTDQSFAKGFDKVAFDKIIKFKTSQ</sequence>
<reference evidence="3" key="1">
    <citation type="submission" date="2021-03" db="EMBL/GenBank/DDBJ databases">
        <title>Antimicrobial resistance genes in bacteria isolated from Japanese honey, and their potential for conferring macrolide and lincosamide resistance in the American foulbrood pathogen Paenibacillus larvae.</title>
        <authorList>
            <person name="Okamoto M."/>
            <person name="Kumagai M."/>
            <person name="Kanamori H."/>
            <person name="Takamatsu D."/>
        </authorList>
    </citation>
    <scope>NUCLEOTIDE SEQUENCE</scope>
    <source>
        <strain evidence="3">J43TS3</strain>
    </source>
</reference>
<comment type="caution">
    <text evidence="2">Once thought to be involved in copper homeostasis, experiments in E.coli have shown this is not the case.</text>
</comment>
<protein>
    <recommendedName>
        <fullName evidence="2">PF03932 family protein CutC</fullName>
    </recommendedName>
</protein>
<dbReference type="HAMAP" id="MF_00795">
    <property type="entry name" value="CutC"/>
    <property type="match status" value="1"/>
</dbReference>
<dbReference type="AlphaFoldDB" id="A0A920C5U3"/>
<dbReference type="SUPFAM" id="SSF110395">
    <property type="entry name" value="CutC-like"/>
    <property type="match status" value="1"/>
</dbReference>
<gene>
    <name evidence="2 3" type="primary">cutC</name>
    <name evidence="3" type="ORF">J43TS3_00450</name>
</gene>
<comment type="caution">
    <text evidence="3">The sequence shown here is derived from an EMBL/GenBank/DDBJ whole genome shotgun (WGS) entry which is preliminary data.</text>
</comment>
<evidence type="ECO:0000313" key="4">
    <source>
        <dbReference type="Proteomes" id="UP000676917"/>
    </source>
</evidence>
<keyword evidence="4" id="KW-1185">Reference proteome</keyword>
<keyword evidence="2" id="KW-0963">Cytoplasm</keyword>
<dbReference type="PANTHER" id="PTHR12598">
    <property type="entry name" value="COPPER HOMEOSTASIS PROTEIN CUTC"/>
    <property type="match status" value="1"/>
</dbReference>
<dbReference type="InterPro" id="IPR005627">
    <property type="entry name" value="CutC-like"/>
</dbReference>
<comment type="similarity">
    <text evidence="1 2">Belongs to the CutC family.</text>
</comment>
<dbReference type="PANTHER" id="PTHR12598:SF0">
    <property type="entry name" value="COPPER HOMEOSTASIS PROTEIN CUTC HOMOLOG"/>
    <property type="match status" value="1"/>
</dbReference>
<proteinExistence type="inferred from homology"/>
<evidence type="ECO:0000313" key="3">
    <source>
        <dbReference type="EMBL" id="GIO25434.1"/>
    </source>
</evidence>
<dbReference type="GO" id="GO:0005737">
    <property type="term" value="C:cytoplasm"/>
    <property type="evidence" value="ECO:0007669"/>
    <property type="project" value="UniProtKB-SubCell"/>
</dbReference>
<evidence type="ECO:0000256" key="1">
    <source>
        <dbReference type="ARBA" id="ARBA00007768"/>
    </source>
</evidence>
<dbReference type="Gene3D" id="3.20.20.380">
    <property type="entry name" value="Copper homeostasis (CutC) domain"/>
    <property type="match status" value="1"/>
</dbReference>
<comment type="subcellular location">
    <subcellularLocation>
        <location evidence="2">Cytoplasm</location>
    </subcellularLocation>
</comment>
<dbReference type="InterPro" id="IPR036822">
    <property type="entry name" value="CutC-like_dom_sf"/>
</dbReference>
<name>A0A920C5U3_9BACI</name>
<accession>A0A920C5U3</accession>
<dbReference type="GO" id="GO:0005507">
    <property type="term" value="F:copper ion binding"/>
    <property type="evidence" value="ECO:0007669"/>
    <property type="project" value="TreeGrafter"/>
</dbReference>
<dbReference type="EMBL" id="BORP01000001">
    <property type="protein sequence ID" value="GIO25434.1"/>
    <property type="molecule type" value="Genomic_DNA"/>
</dbReference>
<organism evidence="3 4">
    <name type="scientific">Ornithinibacillus bavariensis</name>
    <dbReference type="NCBI Taxonomy" id="545502"/>
    <lineage>
        <taxon>Bacteria</taxon>
        <taxon>Bacillati</taxon>
        <taxon>Bacillota</taxon>
        <taxon>Bacilli</taxon>
        <taxon>Bacillales</taxon>
        <taxon>Bacillaceae</taxon>
        <taxon>Ornithinibacillus</taxon>
    </lineage>
</organism>
<dbReference type="Pfam" id="PF03932">
    <property type="entry name" value="CutC"/>
    <property type="match status" value="1"/>
</dbReference>
<evidence type="ECO:0000256" key="2">
    <source>
        <dbReference type="HAMAP-Rule" id="MF_00795"/>
    </source>
</evidence>
<dbReference type="Proteomes" id="UP000676917">
    <property type="component" value="Unassembled WGS sequence"/>
</dbReference>
<dbReference type="RefSeq" id="WP_212918990.1">
    <property type="nucleotide sequence ID" value="NZ_BORP01000001.1"/>
</dbReference>